<evidence type="ECO:0000256" key="5">
    <source>
        <dbReference type="ARBA" id="ARBA00022701"/>
    </source>
</evidence>
<dbReference type="InterPro" id="IPR036322">
    <property type="entry name" value="WD40_repeat_dom_sf"/>
</dbReference>
<keyword evidence="13" id="KW-1185">Reference proteome</keyword>
<dbReference type="SUPFAM" id="SSF50978">
    <property type="entry name" value="WD40 repeat-like"/>
    <property type="match status" value="1"/>
</dbReference>
<dbReference type="GO" id="GO:0045503">
    <property type="term" value="F:dynein light chain binding"/>
    <property type="evidence" value="ECO:0007669"/>
    <property type="project" value="TreeGrafter"/>
</dbReference>
<evidence type="ECO:0000256" key="10">
    <source>
        <dbReference type="ARBA" id="ARBA00023212"/>
    </source>
</evidence>
<dbReference type="PANTHER" id="PTHR12442:SF7">
    <property type="entry name" value="DYNEIN AXONEMAL INTERMEDIATE CHAIN 2"/>
    <property type="match status" value="1"/>
</dbReference>
<evidence type="ECO:0000256" key="2">
    <source>
        <dbReference type="ARBA" id="ARBA00011059"/>
    </source>
</evidence>
<keyword evidence="8" id="KW-0969">Cilium</keyword>
<comment type="subcellular location">
    <subcellularLocation>
        <location evidence="1">Cytoplasm</location>
        <location evidence="1">Cytoskeleton</location>
        <location evidence="1">Cilium axoneme</location>
    </subcellularLocation>
</comment>
<organism evidence="12 13">
    <name type="scientific">Rhynocoris fuscipes</name>
    <dbReference type="NCBI Taxonomy" id="488301"/>
    <lineage>
        <taxon>Eukaryota</taxon>
        <taxon>Metazoa</taxon>
        <taxon>Ecdysozoa</taxon>
        <taxon>Arthropoda</taxon>
        <taxon>Hexapoda</taxon>
        <taxon>Insecta</taxon>
        <taxon>Pterygota</taxon>
        <taxon>Neoptera</taxon>
        <taxon>Paraneoptera</taxon>
        <taxon>Hemiptera</taxon>
        <taxon>Heteroptera</taxon>
        <taxon>Panheteroptera</taxon>
        <taxon>Cimicomorpha</taxon>
        <taxon>Reduviidae</taxon>
        <taxon>Harpactorinae</taxon>
        <taxon>Harpactorini</taxon>
        <taxon>Rhynocoris</taxon>
    </lineage>
</organism>
<dbReference type="GO" id="GO:0036157">
    <property type="term" value="C:outer dynein arm"/>
    <property type="evidence" value="ECO:0007669"/>
    <property type="project" value="TreeGrafter"/>
</dbReference>
<keyword evidence="4" id="KW-0853">WD repeat</keyword>
<dbReference type="GO" id="GO:0045504">
    <property type="term" value="F:dynein heavy chain binding"/>
    <property type="evidence" value="ECO:0007669"/>
    <property type="project" value="TreeGrafter"/>
</dbReference>
<evidence type="ECO:0000256" key="4">
    <source>
        <dbReference type="ARBA" id="ARBA00022574"/>
    </source>
</evidence>
<keyword evidence="9" id="KW-0505">Motor protein</keyword>
<dbReference type="Proteomes" id="UP001461498">
    <property type="component" value="Unassembled WGS sequence"/>
</dbReference>
<dbReference type="GO" id="GO:0036158">
    <property type="term" value="P:outer dynein arm assembly"/>
    <property type="evidence" value="ECO:0007669"/>
    <property type="project" value="TreeGrafter"/>
</dbReference>
<dbReference type="SMART" id="SM00320">
    <property type="entry name" value="WD40"/>
    <property type="match status" value="6"/>
</dbReference>
<evidence type="ECO:0000256" key="8">
    <source>
        <dbReference type="ARBA" id="ARBA00023069"/>
    </source>
</evidence>
<dbReference type="AlphaFoldDB" id="A0AAW1DQ97"/>
<keyword evidence="7" id="KW-0243">Dynein</keyword>
<evidence type="ECO:0000256" key="1">
    <source>
        <dbReference type="ARBA" id="ARBA00004430"/>
    </source>
</evidence>
<name>A0AAW1DQ97_9HEMI</name>
<evidence type="ECO:0000256" key="9">
    <source>
        <dbReference type="ARBA" id="ARBA00023175"/>
    </source>
</evidence>
<keyword evidence="11" id="KW-0966">Cell projection</keyword>
<accession>A0AAW1DQ97</accession>
<dbReference type="InterPro" id="IPR001680">
    <property type="entry name" value="WD40_rpt"/>
</dbReference>
<evidence type="ECO:0000256" key="11">
    <source>
        <dbReference type="ARBA" id="ARBA00023273"/>
    </source>
</evidence>
<dbReference type="EMBL" id="JAPXFL010000001">
    <property type="protein sequence ID" value="KAK9512433.1"/>
    <property type="molecule type" value="Genomic_DNA"/>
</dbReference>
<gene>
    <name evidence="12" type="ORF">O3M35_000868</name>
</gene>
<keyword evidence="3" id="KW-0963">Cytoplasm</keyword>
<evidence type="ECO:0000256" key="3">
    <source>
        <dbReference type="ARBA" id="ARBA00022490"/>
    </source>
</evidence>
<comment type="caution">
    <text evidence="12">The sequence shown here is derived from an EMBL/GenBank/DDBJ whole genome shotgun (WGS) entry which is preliminary data.</text>
</comment>
<keyword evidence="6" id="KW-0677">Repeat</keyword>
<proteinExistence type="inferred from homology"/>
<sequence length="597" mass="68366">MAPTKNPELYKDIAQAENAFSKTTKKYKYYKDDVNMGRLCNLELAKPEIIFHEESDEILGENFIRLEYVDSYTNPETFLAETGVNTPSRFLCRRNLVHIEGGFDRSVKVNDKVNIQHFKKLYEKEKFVERVPTAIAVMEAHILATSFADVYSFPFDEDPEPDDLGEAVIYPCIQLDDPWTIKRPVVGLSWHPEDTDVLASSYCDHKLLPWEQTEDRLGFVWYTYNRETPYLVLDGGSPITVLEYNPFDPECIAGGLMTGQICYWDTRAGAYPQWTTKRNYTFYDYPTCMQWTSPTTGTELTVGALDGQILWFDIRKYNEPFDKMLLDMTRDGHEKLFRAVGVTAYQFDHNFPTKFFVGTTDGKLVMGNKKGKTNEEKLGKSVFDCSTGPVLNVSRNPSFGKFFFTIGDWIIKFWVDDYPTGPITWINESSAMLTCGLWSKVKNSVILVGRDDGAIDVWDFLEKGDAPVLHYEVSKSCIRKVIINEFGEYIASGDDSGTVSVMKWTKHFGIFNDNDVYNTANWLERESRREKLLDARLMDIALKKKIAARPTETENLAELEADGIRKAQLYFDKVVADVVQKRGVDLGLWEKVADDEN</sequence>
<dbReference type="InterPro" id="IPR015943">
    <property type="entry name" value="WD40/YVTN_repeat-like_dom_sf"/>
</dbReference>
<protein>
    <submittedName>
        <fullName evidence="12">Uncharacterized protein</fullName>
    </submittedName>
</protein>
<evidence type="ECO:0000256" key="7">
    <source>
        <dbReference type="ARBA" id="ARBA00023017"/>
    </source>
</evidence>
<dbReference type="GO" id="GO:0003341">
    <property type="term" value="P:cilium movement"/>
    <property type="evidence" value="ECO:0007669"/>
    <property type="project" value="TreeGrafter"/>
</dbReference>
<dbReference type="InterPro" id="IPR050687">
    <property type="entry name" value="Dynein_IC"/>
</dbReference>
<dbReference type="PANTHER" id="PTHR12442">
    <property type="entry name" value="DYNEIN INTERMEDIATE CHAIN"/>
    <property type="match status" value="1"/>
</dbReference>
<comment type="similarity">
    <text evidence="2">Belongs to the dynein intermediate chain family.</text>
</comment>
<evidence type="ECO:0000313" key="12">
    <source>
        <dbReference type="EMBL" id="KAK9512432.1"/>
    </source>
</evidence>
<dbReference type="EMBL" id="JAPXFL010000001">
    <property type="protein sequence ID" value="KAK9512432.1"/>
    <property type="molecule type" value="Genomic_DNA"/>
</dbReference>
<dbReference type="GO" id="GO:0005874">
    <property type="term" value="C:microtubule"/>
    <property type="evidence" value="ECO:0007669"/>
    <property type="project" value="UniProtKB-KW"/>
</dbReference>
<reference evidence="12 13" key="1">
    <citation type="submission" date="2022-12" db="EMBL/GenBank/DDBJ databases">
        <title>Chromosome-level genome assembly of true bugs.</title>
        <authorList>
            <person name="Ma L."/>
            <person name="Li H."/>
        </authorList>
    </citation>
    <scope>NUCLEOTIDE SEQUENCE [LARGE SCALE GENOMIC DNA]</scope>
    <source>
        <strain evidence="12">Lab_2022b</strain>
    </source>
</reference>
<keyword evidence="10" id="KW-0206">Cytoskeleton</keyword>
<keyword evidence="5" id="KW-0493">Microtubule</keyword>
<evidence type="ECO:0000256" key="6">
    <source>
        <dbReference type="ARBA" id="ARBA00022737"/>
    </source>
</evidence>
<dbReference type="Gene3D" id="2.130.10.10">
    <property type="entry name" value="YVTN repeat-like/Quinoprotein amine dehydrogenase"/>
    <property type="match status" value="2"/>
</dbReference>
<evidence type="ECO:0000313" key="13">
    <source>
        <dbReference type="Proteomes" id="UP001461498"/>
    </source>
</evidence>